<dbReference type="HOGENOM" id="CLU_2490634_0_0_2"/>
<dbReference type="AlphaFoldDB" id="A0A0F7FGQ2"/>
<reference evidence="1 2" key="1">
    <citation type="journal article" date="2015" name="Stand. Genomic Sci.">
        <title>Complete genome sequence of and proposal of Thermofilum uzonense sp. nov. a novel hyperthermophilic crenarchaeon and emended description of the genus Thermofilum.</title>
        <authorList>
            <person name="Toshchakov S.V."/>
            <person name="Korzhenkov A.A."/>
            <person name="Samarov N.I."/>
            <person name="Mazunin I.O."/>
            <person name="Mozhey O.I."/>
            <person name="Shmyr I.S."/>
            <person name="Derbikova K.S."/>
            <person name="Taranov E.A."/>
            <person name="Dominova I.N."/>
            <person name="Bonch-Osmolovskaya E.A."/>
            <person name="Patrushev M.V."/>
            <person name="Podosokorskaya O.A."/>
            <person name="Kublanov I.V."/>
        </authorList>
    </citation>
    <scope>NUCLEOTIDE SEQUENCE [LARGE SCALE GENOMIC DNA]</scope>
    <source>
        <strain evidence="1 2">1807-2</strain>
    </source>
</reference>
<dbReference type="OrthoDB" id="85694at2157"/>
<keyword evidence="2" id="KW-1185">Reference proteome</keyword>
<dbReference type="RefSeq" id="WP_052883808.1">
    <property type="nucleotide sequence ID" value="NZ_CP009961.1"/>
</dbReference>
<protein>
    <recommendedName>
        <fullName evidence="3">Transcriptional regulator HTH-type FeoC domain-containing protein</fullName>
    </recommendedName>
</protein>
<organism evidence="1 2">
    <name type="scientific">Infirmifilum uzonense</name>
    <dbReference type="NCBI Taxonomy" id="1550241"/>
    <lineage>
        <taxon>Archaea</taxon>
        <taxon>Thermoproteota</taxon>
        <taxon>Thermoprotei</taxon>
        <taxon>Thermofilales</taxon>
        <taxon>Thermofilaceae</taxon>
        <taxon>Infirmifilum</taxon>
    </lineage>
</organism>
<dbReference type="KEGG" id="thf:MA03_02755"/>
<evidence type="ECO:0000313" key="2">
    <source>
        <dbReference type="Proteomes" id="UP000067434"/>
    </source>
</evidence>
<gene>
    <name evidence="1" type="ORF">MA03_02755</name>
</gene>
<dbReference type="Proteomes" id="UP000067434">
    <property type="component" value="Chromosome"/>
</dbReference>
<evidence type="ECO:0008006" key="3">
    <source>
        <dbReference type="Google" id="ProtNLM"/>
    </source>
</evidence>
<dbReference type="EMBL" id="CP009961">
    <property type="protein sequence ID" value="AKG38405.1"/>
    <property type="molecule type" value="Genomic_DNA"/>
</dbReference>
<evidence type="ECO:0000313" key="1">
    <source>
        <dbReference type="EMBL" id="AKG38405.1"/>
    </source>
</evidence>
<dbReference type="GeneID" id="25401116"/>
<sequence length="86" mass="9704">MESTRLGENLRRVLEALSREGVADPALLSRATGIPRERVELILLMLRDMRVLEVREGKPACSQACEKCPLARLCQGKNLRLYTLKP</sequence>
<accession>A0A0F7FGQ2</accession>
<proteinExistence type="predicted"/>
<dbReference type="InterPro" id="IPR036388">
    <property type="entry name" value="WH-like_DNA-bd_sf"/>
</dbReference>
<name>A0A0F7FGQ2_9CREN</name>
<dbReference type="Gene3D" id="1.10.10.10">
    <property type="entry name" value="Winged helix-like DNA-binding domain superfamily/Winged helix DNA-binding domain"/>
    <property type="match status" value="1"/>
</dbReference>